<organism evidence="3 4">
    <name type="scientific">Telluria mixta</name>
    <dbReference type="NCBI Taxonomy" id="34071"/>
    <lineage>
        <taxon>Bacteria</taxon>
        <taxon>Pseudomonadati</taxon>
        <taxon>Pseudomonadota</taxon>
        <taxon>Betaproteobacteria</taxon>
        <taxon>Burkholderiales</taxon>
        <taxon>Oxalobacteraceae</taxon>
        <taxon>Telluria group</taxon>
        <taxon>Telluria</taxon>
    </lineage>
</organism>
<evidence type="ECO:0000313" key="3">
    <source>
        <dbReference type="EMBL" id="MCS0629098.1"/>
    </source>
</evidence>
<name>A0ABT2BVE1_9BURK</name>
<feature type="domain" description="Tail specific protease" evidence="2">
    <location>
        <begin position="261"/>
        <end position="465"/>
    </location>
</feature>
<reference evidence="3" key="1">
    <citation type="submission" date="2022-08" db="EMBL/GenBank/DDBJ databases">
        <title>Reclassification of Massilia species as members of the genera Telluria, Duganella, Pseudoduganella, Mokoshia gen. nov. and Zemynaea gen. nov. using orthogonal and non-orthogonal genome-based approaches.</title>
        <authorList>
            <person name="Bowman J.P."/>
        </authorList>
    </citation>
    <scope>NUCLEOTIDE SEQUENCE</scope>
    <source>
        <strain evidence="3">LMG 11547</strain>
    </source>
</reference>
<keyword evidence="1" id="KW-0732">Signal</keyword>
<feature type="chain" id="PRO_5047175567" evidence="1">
    <location>
        <begin position="19"/>
        <end position="491"/>
    </location>
</feature>
<dbReference type="Pfam" id="PF03572">
    <property type="entry name" value="Peptidase_S41"/>
    <property type="match status" value="1"/>
</dbReference>
<gene>
    <name evidence="3" type="ORF">NX786_07100</name>
</gene>
<accession>A0ABT2BVE1</accession>
<sequence length="491" mass="54028">MKAAIAALVLAGGMNAHAAVPQTPEAWRQAAVQDIDEAVRITLANHPGAHDPANPHFRTNLDNARQQGLVLAARVDSAAGYRAALQRFNVTIGDGHAGLYADLDPATLPVQRWPGFVTAWRGTGLYVVAAEDGGPPAGARVESCDGKLLEDLIRQNVFAFDGQVDEAGHWWSRARKVFIDYGNPFVAVPRRCRFLVGGKTVEQDLAWQPKSERMDRWLAESYNGQTLDVGLSEPRKGLFWAAMPTFMPDDKQRDAYRAMVRAVETGRQRFLDAAAVVIDLRQNQGGSSVWSRTFAEALWGKDRVQRRLVARSARTEVWWRASQGNADHLAGLVEQLTREGQVESLAWAKEKSAGLHAALARGDTWYVEKDGTPGASDADLPTDPPAFTRPVYVIVPGQCASACLDALDTFTRFSNTKLIGAPSSSDSTYMEVRWQKVASGLALVVIPNKMYVNRPRANGQGYQPAIYVNDPVWSVDVFRKVVEDDLARQRH</sequence>
<keyword evidence="4" id="KW-1185">Reference proteome</keyword>
<dbReference type="InterPro" id="IPR029045">
    <property type="entry name" value="ClpP/crotonase-like_dom_sf"/>
</dbReference>
<dbReference type="Gene3D" id="3.90.226.10">
    <property type="entry name" value="2-enoyl-CoA Hydratase, Chain A, domain 1"/>
    <property type="match status" value="1"/>
</dbReference>
<evidence type="ECO:0000259" key="2">
    <source>
        <dbReference type="Pfam" id="PF03572"/>
    </source>
</evidence>
<dbReference type="SUPFAM" id="SSF52096">
    <property type="entry name" value="ClpP/crotonase"/>
    <property type="match status" value="1"/>
</dbReference>
<protein>
    <submittedName>
        <fullName evidence="3">S41 family peptidase</fullName>
    </submittedName>
</protein>
<comment type="caution">
    <text evidence="3">The sequence shown here is derived from an EMBL/GenBank/DDBJ whole genome shotgun (WGS) entry which is preliminary data.</text>
</comment>
<feature type="signal peptide" evidence="1">
    <location>
        <begin position="1"/>
        <end position="18"/>
    </location>
</feature>
<evidence type="ECO:0000256" key="1">
    <source>
        <dbReference type="SAM" id="SignalP"/>
    </source>
</evidence>
<dbReference type="InterPro" id="IPR005151">
    <property type="entry name" value="Tail-specific_protease"/>
</dbReference>
<dbReference type="RefSeq" id="WP_259448270.1">
    <property type="nucleotide sequence ID" value="NZ_CP119520.1"/>
</dbReference>
<dbReference type="Proteomes" id="UP001165263">
    <property type="component" value="Unassembled WGS sequence"/>
</dbReference>
<evidence type="ECO:0000313" key="4">
    <source>
        <dbReference type="Proteomes" id="UP001165263"/>
    </source>
</evidence>
<proteinExistence type="predicted"/>
<dbReference type="EMBL" id="JANUHC010000002">
    <property type="protein sequence ID" value="MCS0629098.1"/>
    <property type="molecule type" value="Genomic_DNA"/>
</dbReference>